<gene>
    <name evidence="1" type="ORF">THIOM_000975</name>
</gene>
<dbReference type="AlphaFoldDB" id="A0A176S5R9"/>
<dbReference type="Proteomes" id="UP000076962">
    <property type="component" value="Unassembled WGS sequence"/>
</dbReference>
<comment type="caution">
    <text evidence="1">The sequence shown here is derived from an EMBL/GenBank/DDBJ whole genome shotgun (WGS) entry which is preliminary data.</text>
</comment>
<name>A0A176S5R9_9GAMM</name>
<organism evidence="1 2">
    <name type="scientific">Candidatus Thiomargarita nelsonii</name>
    <dbReference type="NCBI Taxonomy" id="1003181"/>
    <lineage>
        <taxon>Bacteria</taxon>
        <taxon>Pseudomonadati</taxon>
        <taxon>Pseudomonadota</taxon>
        <taxon>Gammaproteobacteria</taxon>
        <taxon>Thiotrichales</taxon>
        <taxon>Thiotrichaceae</taxon>
        <taxon>Thiomargarita</taxon>
    </lineage>
</organism>
<evidence type="ECO:0000313" key="2">
    <source>
        <dbReference type="Proteomes" id="UP000076962"/>
    </source>
</evidence>
<accession>A0A176S5R9</accession>
<evidence type="ECO:0000313" key="1">
    <source>
        <dbReference type="EMBL" id="OAD23199.1"/>
    </source>
</evidence>
<sequence length="69" mass="7646">MIKPLTAMMSRSVSLSKSKNFAPQPQPPLWVPESTEMSIKMGTPFSSEALLYHSILPSFKYSAVVMLVT</sequence>
<keyword evidence="2" id="KW-1185">Reference proteome</keyword>
<proteinExistence type="predicted"/>
<reference evidence="1 2" key="1">
    <citation type="submission" date="2016-05" db="EMBL/GenBank/DDBJ databases">
        <title>Single-cell genome of chain-forming Candidatus Thiomargarita nelsonii and comparison to other large sulfur-oxidizing bacteria.</title>
        <authorList>
            <person name="Winkel M."/>
            <person name="Salman V."/>
            <person name="Woyke T."/>
            <person name="Schulz-Vogt H."/>
            <person name="Richter M."/>
            <person name="Flood B."/>
            <person name="Bailey J."/>
            <person name="Amann R."/>
            <person name="Mussmann M."/>
        </authorList>
    </citation>
    <scope>NUCLEOTIDE SEQUENCE [LARGE SCALE GENOMIC DNA]</scope>
    <source>
        <strain evidence="1 2">THI036</strain>
    </source>
</reference>
<dbReference type="EMBL" id="LUTY01000497">
    <property type="protein sequence ID" value="OAD23199.1"/>
    <property type="molecule type" value="Genomic_DNA"/>
</dbReference>
<protein>
    <submittedName>
        <fullName evidence="1">Uncharacterized protein</fullName>
    </submittedName>
</protein>